<feature type="compositionally biased region" description="Low complexity" evidence="1">
    <location>
        <begin position="102"/>
        <end position="114"/>
    </location>
</feature>
<sequence>MTFFPYVVMHSYVQFTMAFRTAVTFTVTLKGSPMNTIDECSVNHSSLEVFTPSILPIKMDGISVSCELSERFNVGFGEGAFRVHCVAHRNVQGLVTLTEHGGLETTTENATANQTRRHDFQRP</sequence>
<accession>A0A6B0UPT2</accession>
<proteinExistence type="predicted"/>
<protein>
    <submittedName>
        <fullName evidence="2">Putative secreted protein</fullName>
    </submittedName>
</protein>
<reference evidence="2" key="1">
    <citation type="submission" date="2019-12" db="EMBL/GenBank/DDBJ databases">
        <title>An insight into the sialome of adult female Ixodes ricinus ticks feeding for 6 days.</title>
        <authorList>
            <person name="Perner J."/>
            <person name="Ribeiro J.M.C."/>
        </authorList>
    </citation>
    <scope>NUCLEOTIDE SEQUENCE</scope>
    <source>
        <strain evidence="2">Semi-engorged</strain>
        <tissue evidence="2">Salivary glands</tissue>
    </source>
</reference>
<feature type="region of interest" description="Disordered" evidence="1">
    <location>
        <begin position="102"/>
        <end position="123"/>
    </location>
</feature>
<evidence type="ECO:0000313" key="2">
    <source>
        <dbReference type="EMBL" id="MXU91501.1"/>
    </source>
</evidence>
<name>A0A6B0UPT2_IXORI</name>
<organism evidence="2">
    <name type="scientific">Ixodes ricinus</name>
    <name type="common">Common tick</name>
    <name type="synonym">Acarus ricinus</name>
    <dbReference type="NCBI Taxonomy" id="34613"/>
    <lineage>
        <taxon>Eukaryota</taxon>
        <taxon>Metazoa</taxon>
        <taxon>Ecdysozoa</taxon>
        <taxon>Arthropoda</taxon>
        <taxon>Chelicerata</taxon>
        <taxon>Arachnida</taxon>
        <taxon>Acari</taxon>
        <taxon>Parasitiformes</taxon>
        <taxon>Ixodida</taxon>
        <taxon>Ixodoidea</taxon>
        <taxon>Ixodidae</taxon>
        <taxon>Ixodinae</taxon>
        <taxon>Ixodes</taxon>
    </lineage>
</organism>
<evidence type="ECO:0000256" key="1">
    <source>
        <dbReference type="SAM" id="MobiDB-lite"/>
    </source>
</evidence>
<dbReference type="AlphaFoldDB" id="A0A6B0UPT2"/>
<dbReference type="EMBL" id="GIFC01009418">
    <property type="protein sequence ID" value="MXU91501.1"/>
    <property type="molecule type" value="Transcribed_RNA"/>
</dbReference>